<dbReference type="GO" id="GO:0032993">
    <property type="term" value="C:protein-DNA complex"/>
    <property type="evidence" value="ECO:0007669"/>
    <property type="project" value="TreeGrafter"/>
</dbReference>
<dbReference type="Pfam" id="PF00126">
    <property type="entry name" value="HTH_1"/>
    <property type="match status" value="1"/>
</dbReference>
<keyword evidence="2" id="KW-0805">Transcription regulation</keyword>
<evidence type="ECO:0000256" key="1">
    <source>
        <dbReference type="ARBA" id="ARBA00009437"/>
    </source>
</evidence>
<sequence>MNTSLRVLRYVVETADCGSVTEAARRLNVSQPSISTALAQVEAQLGIQIFIRHHARGVTLSAAGQRYVNDARRLLSHARDFANSAQALGDSLRGEIVVGSFPTLAIRFMPALLSGFAQRYPGISVKLEEGDQQELIGHLVSGCAELALSYHFAVPDEITGEKLADLPPYALVAASHPLAGRDEISLAELADEPFILLDLPHSRDYFFSLFATCGLEPQVAFKTRSSELIRGLVGHGQGYSLHNVLPRTTIGYDGSRIALLPISEPLAPATVTFLRLTRNGLRPAVQAFADYLREAFAKGGMFCPA</sequence>
<organism evidence="6 7">
    <name type="scientific">Aliirhizobium smilacinae</name>
    <dbReference type="NCBI Taxonomy" id="1395944"/>
    <lineage>
        <taxon>Bacteria</taxon>
        <taxon>Pseudomonadati</taxon>
        <taxon>Pseudomonadota</taxon>
        <taxon>Alphaproteobacteria</taxon>
        <taxon>Hyphomicrobiales</taxon>
        <taxon>Rhizobiaceae</taxon>
        <taxon>Aliirhizobium</taxon>
    </lineage>
</organism>
<dbReference type="SUPFAM" id="SSF53850">
    <property type="entry name" value="Periplasmic binding protein-like II"/>
    <property type="match status" value="1"/>
</dbReference>
<keyword evidence="3" id="KW-0238">DNA-binding</keyword>
<evidence type="ECO:0000259" key="5">
    <source>
        <dbReference type="PROSITE" id="PS50931"/>
    </source>
</evidence>
<evidence type="ECO:0000313" key="6">
    <source>
        <dbReference type="EMBL" id="TNM63370.1"/>
    </source>
</evidence>
<dbReference type="CDD" id="cd08412">
    <property type="entry name" value="PBP2_PAO1_like"/>
    <property type="match status" value="1"/>
</dbReference>
<keyword evidence="4" id="KW-0804">Transcription</keyword>
<dbReference type="InterPro" id="IPR000847">
    <property type="entry name" value="LysR_HTH_N"/>
</dbReference>
<reference evidence="6 7" key="1">
    <citation type="submission" date="2019-06" db="EMBL/GenBank/DDBJ databases">
        <title>The draft genome of Rhizobium smilacinae PTYR-5.</title>
        <authorList>
            <person name="Liu L."/>
            <person name="Li L."/>
            <person name="Zhang X."/>
        </authorList>
    </citation>
    <scope>NUCLEOTIDE SEQUENCE [LARGE SCALE GENOMIC DNA]</scope>
    <source>
        <strain evidence="6 7">PTYR-5</strain>
    </source>
</reference>
<dbReference type="PANTHER" id="PTHR30346:SF0">
    <property type="entry name" value="HCA OPERON TRANSCRIPTIONAL ACTIVATOR HCAR"/>
    <property type="match status" value="1"/>
</dbReference>
<dbReference type="RefSeq" id="WP_139676283.1">
    <property type="nucleotide sequence ID" value="NZ_VDMN01000002.1"/>
</dbReference>
<feature type="domain" description="HTH lysR-type" evidence="5">
    <location>
        <begin position="1"/>
        <end position="61"/>
    </location>
</feature>
<protein>
    <submittedName>
        <fullName evidence="6">LysR family transcriptional regulator</fullName>
    </submittedName>
</protein>
<dbReference type="FunFam" id="1.10.10.10:FF:000001">
    <property type="entry name" value="LysR family transcriptional regulator"/>
    <property type="match status" value="1"/>
</dbReference>
<dbReference type="InterPro" id="IPR005119">
    <property type="entry name" value="LysR_subst-bd"/>
</dbReference>
<comment type="similarity">
    <text evidence="1">Belongs to the LysR transcriptional regulatory family.</text>
</comment>
<keyword evidence="7" id="KW-1185">Reference proteome</keyword>
<dbReference type="AlphaFoldDB" id="A0A5C4XL49"/>
<dbReference type="GO" id="GO:0003677">
    <property type="term" value="F:DNA binding"/>
    <property type="evidence" value="ECO:0007669"/>
    <property type="project" value="UniProtKB-KW"/>
</dbReference>
<evidence type="ECO:0000256" key="3">
    <source>
        <dbReference type="ARBA" id="ARBA00023125"/>
    </source>
</evidence>
<name>A0A5C4XL49_9HYPH</name>
<dbReference type="OrthoDB" id="8679465at2"/>
<dbReference type="EMBL" id="VDMN01000002">
    <property type="protein sequence ID" value="TNM63370.1"/>
    <property type="molecule type" value="Genomic_DNA"/>
</dbReference>
<evidence type="ECO:0000256" key="4">
    <source>
        <dbReference type="ARBA" id="ARBA00023163"/>
    </source>
</evidence>
<evidence type="ECO:0000256" key="2">
    <source>
        <dbReference type="ARBA" id="ARBA00023015"/>
    </source>
</evidence>
<accession>A0A5C4XL49</accession>
<gene>
    <name evidence="6" type="ORF">FHP24_11145</name>
</gene>
<dbReference type="GO" id="GO:0003700">
    <property type="term" value="F:DNA-binding transcription factor activity"/>
    <property type="evidence" value="ECO:0007669"/>
    <property type="project" value="InterPro"/>
</dbReference>
<dbReference type="PANTHER" id="PTHR30346">
    <property type="entry name" value="TRANSCRIPTIONAL DUAL REGULATOR HCAR-RELATED"/>
    <property type="match status" value="1"/>
</dbReference>
<dbReference type="PRINTS" id="PR00039">
    <property type="entry name" value="HTHLYSR"/>
</dbReference>
<comment type="caution">
    <text evidence="6">The sequence shown here is derived from an EMBL/GenBank/DDBJ whole genome shotgun (WGS) entry which is preliminary data.</text>
</comment>
<evidence type="ECO:0000313" key="7">
    <source>
        <dbReference type="Proteomes" id="UP000311605"/>
    </source>
</evidence>
<proteinExistence type="inferred from homology"/>
<dbReference type="Gene3D" id="3.40.190.10">
    <property type="entry name" value="Periplasmic binding protein-like II"/>
    <property type="match status" value="2"/>
</dbReference>
<dbReference type="InterPro" id="IPR036390">
    <property type="entry name" value="WH_DNA-bd_sf"/>
</dbReference>
<dbReference type="InterPro" id="IPR036388">
    <property type="entry name" value="WH-like_DNA-bd_sf"/>
</dbReference>
<dbReference type="PROSITE" id="PS50931">
    <property type="entry name" value="HTH_LYSR"/>
    <property type="match status" value="1"/>
</dbReference>
<dbReference type="Pfam" id="PF03466">
    <property type="entry name" value="LysR_substrate"/>
    <property type="match status" value="1"/>
</dbReference>
<dbReference type="Gene3D" id="1.10.10.10">
    <property type="entry name" value="Winged helix-like DNA-binding domain superfamily/Winged helix DNA-binding domain"/>
    <property type="match status" value="1"/>
</dbReference>
<dbReference type="SUPFAM" id="SSF46785">
    <property type="entry name" value="Winged helix' DNA-binding domain"/>
    <property type="match status" value="1"/>
</dbReference>
<dbReference type="Proteomes" id="UP000311605">
    <property type="component" value="Unassembled WGS sequence"/>
</dbReference>